<reference evidence="2" key="1">
    <citation type="submission" date="2022-01" db="EMBL/GenBank/DDBJ databases">
        <title>Genome Sequence Resource for Two Populations of Ditylenchus destructor, the Migratory Endoparasitic Phytonematode.</title>
        <authorList>
            <person name="Zhang H."/>
            <person name="Lin R."/>
            <person name="Xie B."/>
        </authorList>
    </citation>
    <scope>NUCLEOTIDE SEQUENCE</scope>
    <source>
        <strain evidence="2">BazhouSP</strain>
    </source>
</reference>
<dbReference type="EMBL" id="JAKKPZ010000001">
    <property type="protein sequence ID" value="KAI1728945.1"/>
    <property type="molecule type" value="Genomic_DNA"/>
</dbReference>
<sequence>MCFSTKHFLILFPSSLMSQLIGFGYRPQCHPTLLADPCVVRLPVAPPSRPCFTGLANPLEHSPTAWSVGGCCWGFDSGSVFPTSFPVPQSNHYWLRE</sequence>
<evidence type="ECO:0008006" key="4">
    <source>
        <dbReference type="Google" id="ProtNLM"/>
    </source>
</evidence>
<organism evidence="2 3">
    <name type="scientific">Ditylenchus destructor</name>
    <dbReference type="NCBI Taxonomy" id="166010"/>
    <lineage>
        <taxon>Eukaryota</taxon>
        <taxon>Metazoa</taxon>
        <taxon>Ecdysozoa</taxon>
        <taxon>Nematoda</taxon>
        <taxon>Chromadorea</taxon>
        <taxon>Rhabditida</taxon>
        <taxon>Tylenchina</taxon>
        <taxon>Tylenchomorpha</taxon>
        <taxon>Sphaerularioidea</taxon>
        <taxon>Anguinidae</taxon>
        <taxon>Anguininae</taxon>
        <taxon>Ditylenchus</taxon>
    </lineage>
</organism>
<comment type="caution">
    <text evidence="2">The sequence shown here is derived from an EMBL/GenBank/DDBJ whole genome shotgun (WGS) entry which is preliminary data.</text>
</comment>
<keyword evidence="3" id="KW-1185">Reference proteome</keyword>
<evidence type="ECO:0000313" key="3">
    <source>
        <dbReference type="Proteomes" id="UP001201812"/>
    </source>
</evidence>
<dbReference type="AlphaFoldDB" id="A0AAD4RDR9"/>
<evidence type="ECO:0000313" key="2">
    <source>
        <dbReference type="EMBL" id="KAI1728945.1"/>
    </source>
</evidence>
<feature type="signal peptide" evidence="1">
    <location>
        <begin position="1"/>
        <end position="18"/>
    </location>
</feature>
<keyword evidence="1" id="KW-0732">Signal</keyword>
<evidence type="ECO:0000256" key="1">
    <source>
        <dbReference type="SAM" id="SignalP"/>
    </source>
</evidence>
<dbReference type="Proteomes" id="UP001201812">
    <property type="component" value="Unassembled WGS sequence"/>
</dbReference>
<accession>A0AAD4RDR9</accession>
<gene>
    <name evidence="2" type="ORF">DdX_01158</name>
</gene>
<protein>
    <recommendedName>
        <fullName evidence="4">Secreted protein</fullName>
    </recommendedName>
</protein>
<proteinExistence type="predicted"/>
<feature type="chain" id="PRO_5042237950" description="Secreted protein" evidence="1">
    <location>
        <begin position="19"/>
        <end position="97"/>
    </location>
</feature>
<name>A0AAD4RDR9_9BILA</name>